<dbReference type="HAMAP" id="MF_00435">
    <property type="entry name" value="IlvC"/>
    <property type="match status" value="1"/>
</dbReference>
<comment type="function">
    <text evidence="9">Involved in the biosynthesis of branched-chain amino acids (BCAA). Catalyzes an alkyl-migration followed by a ketol-acid reduction of (S)-2-acetolactate (S2AL) to yield (R)-2,3-dihydroxy-isovalerate. In the isomerase reaction, S2AL is rearranged via a Mg-dependent methyl migration to produce 3-hydroxy-3-methyl-2-ketobutyrate (HMKB). In the reductase reaction, this 2-ketoacid undergoes a metal-dependent reduction by NADPH to yield (R)-2,3-dihydroxy-isovalerate.</text>
</comment>
<accession>A0A7V4XS17</accession>
<keyword evidence="8 9" id="KW-0100">Branched-chain amino acid biosynthesis</keyword>
<keyword evidence="7 9" id="KW-0560">Oxidoreductase</keyword>
<keyword evidence="13" id="KW-0413">Isomerase</keyword>
<dbReference type="PROSITE" id="PS51850">
    <property type="entry name" value="KARI_N"/>
    <property type="match status" value="1"/>
</dbReference>
<dbReference type="GO" id="GO:0009097">
    <property type="term" value="P:isoleucine biosynthetic process"/>
    <property type="evidence" value="ECO:0007669"/>
    <property type="project" value="UniProtKB-UniRule"/>
</dbReference>
<keyword evidence="5 9" id="KW-0479">Metal-binding</keyword>
<keyword evidence="4 9" id="KW-0028">Amino-acid biosynthesis</keyword>
<comment type="catalytic activity">
    <reaction evidence="9">
        <text>(2R)-2,3-dihydroxy-3-methylbutanoate + NADP(+) = (2S)-2-acetolactate + NADPH + H(+)</text>
        <dbReference type="Rhea" id="RHEA:22068"/>
        <dbReference type="ChEBI" id="CHEBI:15378"/>
        <dbReference type="ChEBI" id="CHEBI:49072"/>
        <dbReference type="ChEBI" id="CHEBI:57783"/>
        <dbReference type="ChEBI" id="CHEBI:58349"/>
        <dbReference type="ChEBI" id="CHEBI:58476"/>
        <dbReference type="EC" id="1.1.1.86"/>
    </reaction>
</comment>
<comment type="pathway">
    <text evidence="1 9">Amino-acid biosynthesis; L-valine biosynthesis; L-valine from pyruvate: step 2/4.</text>
</comment>
<dbReference type="NCBIfam" id="TIGR00465">
    <property type="entry name" value="ilvC"/>
    <property type="match status" value="1"/>
</dbReference>
<evidence type="ECO:0000256" key="5">
    <source>
        <dbReference type="ARBA" id="ARBA00022723"/>
    </source>
</evidence>
<comment type="cofactor">
    <cofactor evidence="9">
        <name>Mg(2+)</name>
        <dbReference type="ChEBI" id="CHEBI:18420"/>
    </cofactor>
    <text evidence="9">Binds 2 magnesium ions per subunit.</text>
</comment>
<feature type="binding site" evidence="9">
    <location>
        <begin position="25"/>
        <end position="28"/>
    </location>
    <ligand>
        <name>NADP(+)</name>
        <dbReference type="ChEBI" id="CHEBI:58349"/>
    </ligand>
</feature>
<dbReference type="NCBIfam" id="NF009940">
    <property type="entry name" value="PRK13403.1"/>
    <property type="match status" value="1"/>
</dbReference>
<dbReference type="PANTHER" id="PTHR21371:SF1">
    <property type="entry name" value="KETOL-ACID REDUCTOISOMERASE, MITOCHONDRIAL"/>
    <property type="match status" value="1"/>
</dbReference>
<dbReference type="PIRSF" id="PIRSF000116">
    <property type="entry name" value="IlvC_gammaproteo"/>
    <property type="match status" value="1"/>
</dbReference>
<dbReference type="SUPFAM" id="SSF48179">
    <property type="entry name" value="6-phosphogluconate dehydrogenase C-terminal domain-like"/>
    <property type="match status" value="1"/>
</dbReference>
<dbReference type="SUPFAM" id="SSF51735">
    <property type="entry name" value="NAD(P)-binding Rossmann-fold domains"/>
    <property type="match status" value="1"/>
</dbReference>
<dbReference type="GO" id="GO:0009099">
    <property type="term" value="P:L-valine biosynthetic process"/>
    <property type="evidence" value="ECO:0007669"/>
    <property type="project" value="UniProtKB-UniRule"/>
</dbReference>
<dbReference type="GO" id="GO:0005829">
    <property type="term" value="C:cytosol"/>
    <property type="evidence" value="ECO:0007669"/>
    <property type="project" value="TreeGrafter"/>
</dbReference>
<evidence type="ECO:0000256" key="10">
    <source>
        <dbReference type="PROSITE-ProRule" id="PRU01198"/>
    </source>
</evidence>
<evidence type="ECO:0000313" key="13">
    <source>
        <dbReference type="EMBL" id="HGY93921.1"/>
    </source>
</evidence>
<dbReference type="InterPro" id="IPR013116">
    <property type="entry name" value="KARI_N"/>
</dbReference>
<feature type="binding site" evidence="9 10">
    <location>
        <position position="231"/>
    </location>
    <ligand>
        <name>Mg(2+)</name>
        <dbReference type="ChEBI" id="CHEBI:18420"/>
        <label>2</label>
    </ligand>
</feature>
<dbReference type="PROSITE" id="PS51851">
    <property type="entry name" value="KARI_C"/>
    <property type="match status" value="1"/>
</dbReference>
<dbReference type="UniPathway" id="UPA00049">
    <property type="reaction ID" value="UER00060"/>
</dbReference>
<evidence type="ECO:0000256" key="7">
    <source>
        <dbReference type="ARBA" id="ARBA00023002"/>
    </source>
</evidence>
<dbReference type="GO" id="GO:0000287">
    <property type="term" value="F:magnesium ion binding"/>
    <property type="evidence" value="ECO:0007669"/>
    <property type="project" value="UniProtKB-UniRule"/>
</dbReference>
<feature type="binding site" evidence="9 10">
    <location>
        <position position="191"/>
    </location>
    <ligand>
        <name>Mg(2+)</name>
        <dbReference type="ChEBI" id="CHEBI:18420"/>
        <label>1</label>
    </ligand>
</feature>
<dbReference type="GO" id="GO:0016853">
    <property type="term" value="F:isomerase activity"/>
    <property type="evidence" value="ECO:0007669"/>
    <property type="project" value="UniProtKB-KW"/>
</dbReference>
<keyword evidence="6 9" id="KW-0460">Magnesium</keyword>
<dbReference type="FunFam" id="3.40.50.720:FF:000023">
    <property type="entry name" value="Ketol-acid reductoisomerase (NADP(+))"/>
    <property type="match status" value="1"/>
</dbReference>
<feature type="binding site" evidence="9 10">
    <location>
        <position position="252"/>
    </location>
    <ligand>
        <name>substrate</name>
    </ligand>
</feature>
<dbReference type="Pfam" id="PF07991">
    <property type="entry name" value="KARI_N"/>
    <property type="match status" value="1"/>
</dbReference>
<dbReference type="EC" id="1.1.1.86" evidence="9"/>
<evidence type="ECO:0000256" key="2">
    <source>
        <dbReference type="ARBA" id="ARBA00004885"/>
    </source>
</evidence>
<feature type="binding site" evidence="9 10">
    <location>
        <position position="227"/>
    </location>
    <ligand>
        <name>Mg(2+)</name>
        <dbReference type="ChEBI" id="CHEBI:18420"/>
        <label>2</label>
    </ligand>
</feature>
<feature type="binding site" evidence="9">
    <location>
        <position position="51"/>
    </location>
    <ligand>
        <name>NADP(+)</name>
        <dbReference type="ChEBI" id="CHEBI:58349"/>
    </ligand>
</feature>
<comment type="caution">
    <text evidence="13">The sequence shown here is derived from an EMBL/GenBank/DDBJ whole genome shotgun (WGS) entry which is preliminary data.</text>
</comment>
<feature type="binding site" evidence="9 10">
    <location>
        <position position="191"/>
    </location>
    <ligand>
        <name>Mg(2+)</name>
        <dbReference type="ChEBI" id="CHEBI:18420"/>
        <label>2</label>
    </ligand>
</feature>
<dbReference type="AlphaFoldDB" id="A0A7V4XS17"/>
<dbReference type="InterPro" id="IPR014359">
    <property type="entry name" value="KARI_prok"/>
</dbReference>
<dbReference type="UniPathway" id="UPA00047">
    <property type="reaction ID" value="UER00056"/>
</dbReference>
<dbReference type="Gene3D" id="6.10.240.10">
    <property type="match status" value="1"/>
</dbReference>
<evidence type="ECO:0000259" key="11">
    <source>
        <dbReference type="PROSITE" id="PS51850"/>
    </source>
</evidence>
<dbReference type="GO" id="GO:0004455">
    <property type="term" value="F:ketol-acid reductoisomerase activity"/>
    <property type="evidence" value="ECO:0007669"/>
    <property type="project" value="UniProtKB-UniRule"/>
</dbReference>
<name>A0A7V4XS17_9BACT</name>
<dbReference type="InterPro" id="IPR036291">
    <property type="entry name" value="NAD(P)-bd_dom_sf"/>
</dbReference>
<dbReference type="GO" id="GO:0050661">
    <property type="term" value="F:NADP binding"/>
    <property type="evidence" value="ECO:0007669"/>
    <property type="project" value="InterPro"/>
</dbReference>
<evidence type="ECO:0000256" key="1">
    <source>
        <dbReference type="ARBA" id="ARBA00004864"/>
    </source>
</evidence>
<feature type="domain" description="KARI C-terminal knotted" evidence="12">
    <location>
        <begin position="183"/>
        <end position="328"/>
    </location>
</feature>
<comment type="pathway">
    <text evidence="2 9">Amino-acid biosynthesis; L-isoleucine biosynthesis; L-isoleucine from 2-oxobutanoate: step 2/4.</text>
</comment>
<evidence type="ECO:0000256" key="6">
    <source>
        <dbReference type="ARBA" id="ARBA00022842"/>
    </source>
</evidence>
<proteinExistence type="inferred from homology"/>
<evidence type="ECO:0000256" key="8">
    <source>
        <dbReference type="ARBA" id="ARBA00023304"/>
    </source>
</evidence>
<feature type="binding site" evidence="9">
    <location>
        <position position="53"/>
    </location>
    <ligand>
        <name>NADP(+)</name>
        <dbReference type="ChEBI" id="CHEBI:58349"/>
    </ligand>
</feature>
<dbReference type="InterPro" id="IPR013023">
    <property type="entry name" value="KARI"/>
</dbReference>
<dbReference type="PANTHER" id="PTHR21371">
    <property type="entry name" value="KETOL-ACID REDUCTOISOMERASE, MITOCHONDRIAL"/>
    <property type="match status" value="1"/>
</dbReference>
<sequence length="348" mass="37421">MAKTYYDHDADLALIQQKKVAIIGYGSQGHAHALGLKDSGVEVRVGLAPNSRSIEKAKKAGLETGTVAEVAAWADVIMILAPDTAQAAIYEESIAPHLKAGKTLMFAHGFNIRYDAIQPPEDVDVSLVAPKAPGHRVREVFVEGGGTPGLVAVYQDASGQALALALSYAKGIGCTRAGVLETTFKEETETDLFGEQAVLCGGTAALVKAGFETLVNAGYQPEVAYFECLHELKLIVDLMYRGGLAYMRYSISDTAEWGDYVAGPRIVTDETRAAMKKLLTDIQDGTFAKRWIEENKTGRKDLDAIRAQEAKHPIETVGEKLRAAMPFLDPVTVKDGYPQPAGAKPKQA</sequence>
<feature type="binding site" evidence="9">
    <location>
        <position position="134"/>
    </location>
    <ligand>
        <name>NADP(+)</name>
        <dbReference type="ChEBI" id="CHEBI:58349"/>
    </ligand>
</feature>
<reference evidence="13" key="1">
    <citation type="journal article" date="2020" name="mSystems">
        <title>Genome- and Community-Level Interaction Insights into Carbon Utilization and Element Cycling Functions of Hydrothermarchaeota in Hydrothermal Sediment.</title>
        <authorList>
            <person name="Zhou Z."/>
            <person name="Liu Y."/>
            <person name="Xu W."/>
            <person name="Pan J."/>
            <person name="Luo Z.H."/>
            <person name="Li M."/>
        </authorList>
    </citation>
    <scope>NUCLEOTIDE SEQUENCE [LARGE SCALE GENOMIC DNA]</scope>
    <source>
        <strain evidence="13">SpSt-855</strain>
    </source>
</reference>
<gene>
    <name evidence="9 13" type="primary">ilvC</name>
    <name evidence="13" type="ORF">ENW50_04420</name>
</gene>
<evidence type="ECO:0000256" key="9">
    <source>
        <dbReference type="HAMAP-Rule" id="MF_00435"/>
    </source>
</evidence>
<protein>
    <recommendedName>
        <fullName evidence="9">Ketol-acid reductoisomerase (NADP(+))</fullName>
        <shortName evidence="9">KARI</shortName>
        <ecNumber evidence="9">1.1.1.86</ecNumber>
    </recommendedName>
    <alternativeName>
        <fullName evidence="9">Acetohydroxy-acid isomeroreductase</fullName>
        <shortName evidence="9">AHIR</shortName>
    </alternativeName>
    <alternativeName>
        <fullName evidence="9">Alpha-keto-beta-hydroxylacyl reductoisomerase</fullName>
    </alternativeName>
</protein>
<comment type="similarity">
    <text evidence="3 9 10">Belongs to the ketol-acid reductoisomerase family.</text>
</comment>
<dbReference type="NCBIfam" id="NF004017">
    <property type="entry name" value="PRK05479.1"/>
    <property type="match status" value="1"/>
</dbReference>
<feature type="domain" description="KARI N-terminal Rossmann" evidence="11">
    <location>
        <begin position="2"/>
        <end position="182"/>
    </location>
</feature>
<comment type="caution">
    <text evidence="9">Lacks conserved residue(s) required for the propagation of feature annotation.</text>
</comment>
<dbReference type="InterPro" id="IPR000506">
    <property type="entry name" value="KARI_C"/>
</dbReference>
<evidence type="ECO:0000256" key="3">
    <source>
        <dbReference type="ARBA" id="ARBA00010318"/>
    </source>
</evidence>
<feature type="active site" evidence="9">
    <location>
        <position position="108"/>
    </location>
</feature>
<comment type="catalytic activity">
    <reaction evidence="9">
        <text>(2R,3R)-2,3-dihydroxy-3-methylpentanoate + NADP(+) = (S)-2-ethyl-2-hydroxy-3-oxobutanoate + NADPH + H(+)</text>
        <dbReference type="Rhea" id="RHEA:13493"/>
        <dbReference type="ChEBI" id="CHEBI:15378"/>
        <dbReference type="ChEBI" id="CHEBI:49256"/>
        <dbReference type="ChEBI" id="CHEBI:49258"/>
        <dbReference type="ChEBI" id="CHEBI:57783"/>
        <dbReference type="ChEBI" id="CHEBI:58349"/>
        <dbReference type="EC" id="1.1.1.86"/>
    </reaction>
</comment>
<keyword evidence="9" id="KW-0521">NADP</keyword>
<evidence type="ECO:0000256" key="4">
    <source>
        <dbReference type="ARBA" id="ARBA00022605"/>
    </source>
</evidence>
<dbReference type="Gene3D" id="3.40.50.720">
    <property type="entry name" value="NAD(P)-binding Rossmann-like Domain"/>
    <property type="match status" value="1"/>
</dbReference>
<dbReference type="Pfam" id="PF01450">
    <property type="entry name" value="KARI_C"/>
    <property type="match status" value="1"/>
</dbReference>
<evidence type="ECO:0000259" key="12">
    <source>
        <dbReference type="PROSITE" id="PS51851"/>
    </source>
</evidence>
<dbReference type="InterPro" id="IPR008927">
    <property type="entry name" value="6-PGluconate_DH-like_C_sf"/>
</dbReference>
<organism evidence="13">
    <name type="scientific">Acidobacterium capsulatum</name>
    <dbReference type="NCBI Taxonomy" id="33075"/>
    <lineage>
        <taxon>Bacteria</taxon>
        <taxon>Pseudomonadati</taxon>
        <taxon>Acidobacteriota</taxon>
        <taxon>Terriglobia</taxon>
        <taxon>Terriglobales</taxon>
        <taxon>Acidobacteriaceae</taxon>
        <taxon>Acidobacterium</taxon>
    </lineage>
</organism>
<feature type="binding site" evidence="9 10">
    <location>
        <position position="195"/>
    </location>
    <ligand>
        <name>Mg(2+)</name>
        <dbReference type="ChEBI" id="CHEBI:18420"/>
        <label>1</label>
    </ligand>
</feature>
<dbReference type="EMBL" id="DTKL01000021">
    <property type="protein sequence ID" value="HGY93921.1"/>
    <property type="molecule type" value="Genomic_DNA"/>
</dbReference>